<dbReference type="EMBL" id="UYRT01108234">
    <property type="protein sequence ID" value="VDN45017.1"/>
    <property type="molecule type" value="Genomic_DNA"/>
</dbReference>
<keyword evidence="1" id="KW-0119">Carbohydrate metabolism</keyword>
<dbReference type="GO" id="GO:0005886">
    <property type="term" value="C:plasma membrane"/>
    <property type="evidence" value="ECO:0007669"/>
    <property type="project" value="UniProtKB-SubCell"/>
</dbReference>
<dbReference type="GO" id="GO:0005977">
    <property type="term" value="P:glycogen metabolic process"/>
    <property type="evidence" value="ECO:0007669"/>
    <property type="project" value="UniProtKB-UniPathway"/>
</dbReference>
<evidence type="ECO:0000256" key="1">
    <source>
        <dbReference type="RuleBase" id="RU364123"/>
    </source>
</evidence>
<reference evidence="5 6" key="1">
    <citation type="submission" date="2016-06" db="UniProtKB">
        <authorList>
            <consortium name="WormBaseParasite"/>
        </authorList>
    </citation>
    <scope>IDENTIFICATION</scope>
</reference>
<keyword evidence="4" id="KW-1185">Reference proteome</keyword>
<keyword evidence="1" id="KW-0636">Prenylation</keyword>
<evidence type="ECO:0000313" key="5">
    <source>
        <dbReference type="WBParaSite" id="GPUH_0002288201-mRNA-1"/>
    </source>
</evidence>
<comment type="function">
    <text evidence="1">Phosphorylase b kinase catalyzes the phosphorylation of serine in certain substrates, including troponin I.</text>
</comment>
<dbReference type="PANTHER" id="PTHR10749">
    <property type="entry name" value="PHOSPHORYLASE B KINASE REGULATORY SUBUNIT"/>
    <property type="match status" value="1"/>
</dbReference>
<comment type="pathway">
    <text evidence="1">Glycan biosynthesis; glycogen metabolism.</text>
</comment>
<keyword evidence="1" id="KW-0321">Glycogen metabolism</keyword>
<dbReference type="InterPro" id="IPR008734">
    <property type="entry name" value="PHK_A/B_su"/>
</dbReference>
<evidence type="ECO:0000313" key="3">
    <source>
        <dbReference type="EMBL" id="VDN45017.1"/>
    </source>
</evidence>
<keyword evidence="1" id="KW-1003">Cell membrane</keyword>
<keyword evidence="1" id="KW-0472">Membrane</keyword>
<evidence type="ECO:0000313" key="6">
    <source>
        <dbReference type="WBParaSite" id="GPUH_0002606701-mRNA-1"/>
    </source>
</evidence>
<keyword evidence="1" id="KW-0449">Lipoprotein</keyword>
<gene>
    <name evidence="2" type="ORF">GPUH_LOCUS22855</name>
    <name evidence="3" type="ORF">GPUH_LOCUS26037</name>
</gene>
<evidence type="ECO:0000313" key="4">
    <source>
        <dbReference type="Proteomes" id="UP000271098"/>
    </source>
</evidence>
<dbReference type="PANTHER" id="PTHR10749:SF8">
    <property type="entry name" value="PHOSPHORYLASE B KINASE REGULATORY SUBUNIT BETA"/>
    <property type="match status" value="1"/>
</dbReference>
<evidence type="ECO:0000313" key="2">
    <source>
        <dbReference type="EMBL" id="VDN40639.1"/>
    </source>
</evidence>
<dbReference type="WBParaSite" id="GPUH_0002606701-mRNA-1">
    <property type="protein sequence ID" value="GPUH_0002606701-mRNA-1"/>
    <property type="gene ID" value="GPUH_0002606701"/>
</dbReference>
<keyword evidence="1" id="KW-0112">Calmodulin-binding</keyword>
<dbReference type="Proteomes" id="UP000271098">
    <property type="component" value="Unassembled WGS sequence"/>
</dbReference>
<reference evidence="2 4" key="2">
    <citation type="submission" date="2018-11" db="EMBL/GenBank/DDBJ databases">
        <authorList>
            <consortium name="Pathogen Informatics"/>
        </authorList>
    </citation>
    <scope>NUCLEOTIDE SEQUENCE [LARGE SCALE GENOMIC DNA]</scope>
</reference>
<accession>A0A183EYJ6</accession>
<dbReference type="AlphaFoldDB" id="A0A183EYJ6"/>
<proteinExistence type="inferred from homology"/>
<dbReference type="WBParaSite" id="GPUH_0002288201-mRNA-1">
    <property type="protein sequence ID" value="GPUH_0002288201-mRNA-1"/>
    <property type="gene ID" value="GPUH_0002288201"/>
</dbReference>
<protein>
    <recommendedName>
        <fullName evidence="1">Phosphorylase b kinase regulatory subunit</fullName>
    </recommendedName>
</protein>
<dbReference type="OrthoDB" id="5971574at2759"/>
<comment type="subcellular location">
    <subcellularLocation>
        <location evidence="1">Cell membrane</location>
        <topology evidence="1">Lipid-anchor</topology>
        <orientation evidence="1">Cytoplasmic side</orientation>
    </subcellularLocation>
</comment>
<sequence>MPSYVGLGSMEGNPVVQVVLIAESSRLQMMLSTYGISTQTPHDLEPVQIWPSWKMVKVCTCSPDSLSGFPDYKI</sequence>
<dbReference type="EMBL" id="UYRT01096142">
    <property type="protein sequence ID" value="VDN40639.1"/>
    <property type="molecule type" value="Genomic_DNA"/>
</dbReference>
<comment type="similarity">
    <text evidence="1">Belongs to the phosphorylase b kinase regulatory chain family.</text>
</comment>
<organism evidence="6">
    <name type="scientific">Gongylonema pulchrum</name>
    <dbReference type="NCBI Taxonomy" id="637853"/>
    <lineage>
        <taxon>Eukaryota</taxon>
        <taxon>Metazoa</taxon>
        <taxon>Ecdysozoa</taxon>
        <taxon>Nematoda</taxon>
        <taxon>Chromadorea</taxon>
        <taxon>Rhabditida</taxon>
        <taxon>Spirurina</taxon>
        <taxon>Spiruromorpha</taxon>
        <taxon>Spiruroidea</taxon>
        <taxon>Gongylonematidae</taxon>
        <taxon>Gongylonema</taxon>
    </lineage>
</organism>
<dbReference type="GO" id="GO:0005964">
    <property type="term" value="C:phosphorylase kinase complex"/>
    <property type="evidence" value="ECO:0007669"/>
    <property type="project" value="TreeGrafter"/>
</dbReference>
<name>A0A183EYJ6_9BILA</name>
<dbReference type="UniPathway" id="UPA00163"/>
<dbReference type="GO" id="GO:0005516">
    <property type="term" value="F:calmodulin binding"/>
    <property type="evidence" value="ECO:0007669"/>
    <property type="project" value="UniProtKB-KW"/>
</dbReference>